<protein>
    <submittedName>
        <fullName evidence="1">Uncharacterized protein</fullName>
    </submittedName>
</protein>
<reference evidence="1" key="2">
    <citation type="submission" date="2020-11" db="EMBL/GenBank/DDBJ databases">
        <authorList>
            <person name="McCartney M.A."/>
            <person name="Auch B."/>
            <person name="Kono T."/>
            <person name="Mallez S."/>
            <person name="Becker A."/>
            <person name="Gohl D.M."/>
            <person name="Silverstein K.A.T."/>
            <person name="Koren S."/>
            <person name="Bechman K.B."/>
            <person name="Herman A."/>
            <person name="Abrahante J.E."/>
            <person name="Garbe J."/>
        </authorList>
    </citation>
    <scope>NUCLEOTIDE SEQUENCE</scope>
    <source>
        <strain evidence="1">Duluth1</strain>
        <tissue evidence="1">Whole animal</tissue>
    </source>
</reference>
<keyword evidence="2" id="KW-1185">Reference proteome</keyword>
<proteinExistence type="predicted"/>
<organism evidence="1 2">
    <name type="scientific">Dreissena polymorpha</name>
    <name type="common">Zebra mussel</name>
    <name type="synonym">Mytilus polymorpha</name>
    <dbReference type="NCBI Taxonomy" id="45954"/>
    <lineage>
        <taxon>Eukaryota</taxon>
        <taxon>Metazoa</taxon>
        <taxon>Spiralia</taxon>
        <taxon>Lophotrochozoa</taxon>
        <taxon>Mollusca</taxon>
        <taxon>Bivalvia</taxon>
        <taxon>Autobranchia</taxon>
        <taxon>Heteroconchia</taxon>
        <taxon>Euheterodonta</taxon>
        <taxon>Imparidentia</taxon>
        <taxon>Neoheterodontei</taxon>
        <taxon>Myida</taxon>
        <taxon>Dreissenoidea</taxon>
        <taxon>Dreissenidae</taxon>
        <taxon>Dreissena</taxon>
    </lineage>
</organism>
<comment type="caution">
    <text evidence="1">The sequence shown here is derived from an EMBL/GenBank/DDBJ whole genome shotgun (WGS) entry which is preliminary data.</text>
</comment>
<dbReference type="Proteomes" id="UP000828390">
    <property type="component" value="Unassembled WGS sequence"/>
</dbReference>
<accession>A0A9D4H786</accession>
<dbReference type="AlphaFoldDB" id="A0A9D4H786"/>
<evidence type="ECO:0000313" key="2">
    <source>
        <dbReference type="Proteomes" id="UP000828390"/>
    </source>
</evidence>
<name>A0A9D4H786_DREPO</name>
<gene>
    <name evidence="1" type="ORF">DPMN_103083</name>
</gene>
<dbReference type="EMBL" id="JAIWYP010000004">
    <property type="protein sequence ID" value="KAH3829853.1"/>
    <property type="molecule type" value="Genomic_DNA"/>
</dbReference>
<reference evidence="1" key="1">
    <citation type="journal article" date="2019" name="bioRxiv">
        <title>The Genome of the Zebra Mussel, Dreissena polymorpha: A Resource for Invasive Species Research.</title>
        <authorList>
            <person name="McCartney M.A."/>
            <person name="Auch B."/>
            <person name="Kono T."/>
            <person name="Mallez S."/>
            <person name="Zhang Y."/>
            <person name="Obille A."/>
            <person name="Becker A."/>
            <person name="Abrahante J.E."/>
            <person name="Garbe J."/>
            <person name="Badalamenti J.P."/>
            <person name="Herman A."/>
            <person name="Mangelson H."/>
            <person name="Liachko I."/>
            <person name="Sullivan S."/>
            <person name="Sone E.D."/>
            <person name="Koren S."/>
            <person name="Silverstein K.A.T."/>
            <person name="Beckman K.B."/>
            <person name="Gohl D.M."/>
        </authorList>
    </citation>
    <scope>NUCLEOTIDE SEQUENCE</scope>
    <source>
        <strain evidence="1">Duluth1</strain>
        <tissue evidence="1">Whole animal</tissue>
    </source>
</reference>
<evidence type="ECO:0000313" key="1">
    <source>
        <dbReference type="EMBL" id="KAH3829853.1"/>
    </source>
</evidence>
<sequence>MEDIGVTEETVEQRRNIYIQTEKVRYPMDSITGTALSEPEVFKLAVGSQVEGSTTHGMNSDVDMMYVSQYLKVVLQGQETEGAAVVVKDKMCYLQCCFLKVSPETEINIP</sequence>